<reference evidence="2" key="1">
    <citation type="journal article" date="2024" name="IScience">
        <title>Strigolactones Initiate the Formation of Haustorium-like Structures in Castilleja.</title>
        <authorList>
            <person name="Buerger M."/>
            <person name="Peterson D."/>
            <person name="Chory J."/>
        </authorList>
    </citation>
    <scope>NUCLEOTIDE SEQUENCE [LARGE SCALE GENOMIC DNA]</scope>
</reference>
<proteinExistence type="predicted"/>
<name>A0ABD3DDY2_9LAMI</name>
<keyword evidence="2" id="KW-1185">Reference proteome</keyword>
<organism evidence="1 2">
    <name type="scientific">Castilleja foliolosa</name>
    <dbReference type="NCBI Taxonomy" id="1961234"/>
    <lineage>
        <taxon>Eukaryota</taxon>
        <taxon>Viridiplantae</taxon>
        <taxon>Streptophyta</taxon>
        <taxon>Embryophyta</taxon>
        <taxon>Tracheophyta</taxon>
        <taxon>Spermatophyta</taxon>
        <taxon>Magnoliopsida</taxon>
        <taxon>eudicotyledons</taxon>
        <taxon>Gunneridae</taxon>
        <taxon>Pentapetalae</taxon>
        <taxon>asterids</taxon>
        <taxon>lamiids</taxon>
        <taxon>Lamiales</taxon>
        <taxon>Orobanchaceae</taxon>
        <taxon>Pedicularideae</taxon>
        <taxon>Castillejinae</taxon>
        <taxon>Castilleja</taxon>
    </lineage>
</organism>
<dbReference type="Proteomes" id="UP001632038">
    <property type="component" value="Unassembled WGS sequence"/>
</dbReference>
<protein>
    <submittedName>
        <fullName evidence="1">Uncharacterized protein</fullName>
    </submittedName>
</protein>
<evidence type="ECO:0000313" key="1">
    <source>
        <dbReference type="EMBL" id="KAL3640418.1"/>
    </source>
</evidence>
<sequence>MEKLTCSNVFDVRPNEYTVNIESRDLFGAICMICKTNCSVDYFKAIDGSQYHITYIFFPEC</sequence>
<gene>
    <name evidence="1" type="ORF">CASFOL_015386</name>
</gene>
<accession>A0ABD3DDY2</accession>
<dbReference type="AlphaFoldDB" id="A0ABD3DDY2"/>
<evidence type="ECO:0000313" key="2">
    <source>
        <dbReference type="Proteomes" id="UP001632038"/>
    </source>
</evidence>
<comment type="caution">
    <text evidence="1">The sequence shown here is derived from an EMBL/GenBank/DDBJ whole genome shotgun (WGS) entry which is preliminary data.</text>
</comment>
<dbReference type="EMBL" id="JAVIJP010000017">
    <property type="protein sequence ID" value="KAL3640418.1"/>
    <property type="molecule type" value="Genomic_DNA"/>
</dbReference>